<dbReference type="PROSITE" id="PS51318">
    <property type="entry name" value="TAT"/>
    <property type="match status" value="1"/>
</dbReference>
<proteinExistence type="predicted"/>
<accession>A0A1F8DKQ1</accession>
<organism evidence="1 2">
    <name type="scientific">Candidatus Woesebacteria bacterium RIFOXYD1_FULL_46_19</name>
    <dbReference type="NCBI Taxonomy" id="1802552"/>
    <lineage>
        <taxon>Bacteria</taxon>
        <taxon>Candidatus Woeseibacteriota</taxon>
    </lineage>
</organism>
<dbReference type="Proteomes" id="UP000176271">
    <property type="component" value="Unassembled WGS sequence"/>
</dbReference>
<dbReference type="EMBL" id="MGIM01000024">
    <property type="protein sequence ID" value="OGM89174.1"/>
    <property type="molecule type" value="Genomic_DNA"/>
</dbReference>
<sequence>MAEGSSEKQGLSRRGFLKTVFWGTLAAVGLSQAPRVMRSAEEYRWDPARPENLKVLFGTENPLPLNYKDQLKLGEGDSLYKEPRVEKPPEQGIITVPTTGNTLLGTLRRGEEIIAEDPFLFLEEADTLTPEEKVITFNYQGESKRLDSRGWIAFNIKGSTLPESVRGDSPYGIACAQIEARPENITVSQEINFGRVIS</sequence>
<comment type="caution">
    <text evidence="1">The sequence shown here is derived from an EMBL/GenBank/DDBJ whole genome shotgun (WGS) entry which is preliminary data.</text>
</comment>
<protein>
    <submittedName>
        <fullName evidence="1">Uncharacterized protein</fullName>
    </submittedName>
</protein>
<reference evidence="1 2" key="1">
    <citation type="journal article" date="2016" name="Nat. Commun.">
        <title>Thousands of microbial genomes shed light on interconnected biogeochemical processes in an aquifer system.</title>
        <authorList>
            <person name="Anantharaman K."/>
            <person name="Brown C.T."/>
            <person name="Hug L.A."/>
            <person name="Sharon I."/>
            <person name="Castelle C.J."/>
            <person name="Probst A.J."/>
            <person name="Thomas B.C."/>
            <person name="Singh A."/>
            <person name="Wilkins M.J."/>
            <person name="Karaoz U."/>
            <person name="Brodie E.L."/>
            <person name="Williams K.H."/>
            <person name="Hubbard S.S."/>
            <person name="Banfield J.F."/>
        </authorList>
    </citation>
    <scope>NUCLEOTIDE SEQUENCE [LARGE SCALE GENOMIC DNA]</scope>
</reference>
<dbReference type="AlphaFoldDB" id="A0A1F8DKQ1"/>
<gene>
    <name evidence="1" type="ORF">A2597_01800</name>
</gene>
<evidence type="ECO:0000313" key="2">
    <source>
        <dbReference type="Proteomes" id="UP000176271"/>
    </source>
</evidence>
<name>A0A1F8DKQ1_9BACT</name>
<dbReference type="InterPro" id="IPR006311">
    <property type="entry name" value="TAT_signal"/>
</dbReference>
<evidence type="ECO:0000313" key="1">
    <source>
        <dbReference type="EMBL" id="OGM89174.1"/>
    </source>
</evidence>